<proteinExistence type="predicted"/>
<dbReference type="EMBL" id="JACJIB010000006">
    <property type="protein sequence ID" value="MBA8914683.1"/>
    <property type="molecule type" value="Genomic_DNA"/>
</dbReference>
<reference evidence="5 6" key="1">
    <citation type="submission" date="2020-08" db="EMBL/GenBank/DDBJ databases">
        <title>Genomic Encyclopedia of Type Strains, Phase IV (KMG-IV): sequencing the most valuable type-strain genomes for metagenomic binning, comparative biology and taxonomic classification.</title>
        <authorList>
            <person name="Goeker M."/>
        </authorList>
    </citation>
    <scope>NUCLEOTIDE SEQUENCE [LARGE SCALE GENOMIC DNA]</scope>
    <source>
        <strain evidence="5 6">DSM 11490</strain>
    </source>
</reference>
<dbReference type="SUPFAM" id="SSF46785">
    <property type="entry name" value="Winged helix' DNA-binding domain"/>
    <property type="match status" value="1"/>
</dbReference>
<sequence>MQSDEKLKYSAPAAACAADLLLALARADGPMTLAALIERTTYSRSLLYRTLKTLGTRGFVVEEAAPGISGSLHYRLGSAAAEIGGAYQSNVPFEESVRSTLRALAQRTGETASVATIEGEDVLYVMREEGRYSVLAVSRVGKRLPAHATAMGKALLARFDDGEIRALYGRGELRRFTGNTITDPEALLRNLAEARLRGYAVEHSELVQGRCCIAFTLQAGPGPGDLLGVSLSTTEARFEVEHDALILAVLTTRDALLADLSRRRVPGDRTVARDLTASLGAISRRSVPMAVGT</sequence>
<gene>
    <name evidence="5" type="ORF">HNR51_003776</name>
</gene>
<dbReference type="SMART" id="SM00346">
    <property type="entry name" value="HTH_ICLR"/>
    <property type="match status" value="1"/>
</dbReference>
<dbReference type="InterPro" id="IPR036390">
    <property type="entry name" value="WH_DNA-bd_sf"/>
</dbReference>
<dbReference type="Pfam" id="PF09339">
    <property type="entry name" value="HTH_IclR"/>
    <property type="match status" value="1"/>
</dbReference>
<dbReference type="Gene3D" id="3.30.450.40">
    <property type="match status" value="1"/>
</dbReference>
<dbReference type="Proteomes" id="UP000543554">
    <property type="component" value="Unassembled WGS sequence"/>
</dbReference>
<dbReference type="InterPro" id="IPR005471">
    <property type="entry name" value="Tscrpt_reg_IclR_N"/>
</dbReference>
<dbReference type="PROSITE" id="PS51078">
    <property type="entry name" value="ICLR_ED"/>
    <property type="match status" value="1"/>
</dbReference>
<dbReference type="GO" id="GO:0045892">
    <property type="term" value="P:negative regulation of DNA-templated transcription"/>
    <property type="evidence" value="ECO:0007669"/>
    <property type="project" value="TreeGrafter"/>
</dbReference>
<keyword evidence="3" id="KW-0804">Transcription</keyword>
<dbReference type="InterPro" id="IPR014757">
    <property type="entry name" value="Tscrpt_reg_IclR_C"/>
</dbReference>
<dbReference type="Pfam" id="PF01614">
    <property type="entry name" value="IclR_C"/>
    <property type="match status" value="1"/>
</dbReference>
<accession>A0AA40S554</accession>
<dbReference type="InterPro" id="IPR029016">
    <property type="entry name" value="GAF-like_dom_sf"/>
</dbReference>
<dbReference type="AlphaFoldDB" id="A0AA40S554"/>
<comment type="caution">
    <text evidence="5">The sequence shown here is derived from an EMBL/GenBank/DDBJ whole genome shotgun (WGS) entry which is preliminary data.</text>
</comment>
<dbReference type="InterPro" id="IPR050707">
    <property type="entry name" value="HTH_MetabolicPath_Reg"/>
</dbReference>
<keyword evidence="6" id="KW-1185">Reference proteome</keyword>
<evidence type="ECO:0000256" key="3">
    <source>
        <dbReference type="ARBA" id="ARBA00023163"/>
    </source>
</evidence>
<dbReference type="SUPFAM" id="SSF55781">
    <property type="entry name" value="GAF domain-like"/>
    <property type="match status" value="1"/>
</dbReference>
<dbReference type="RefSeq" id="WP_182555942.1">
    <property type="nucleotide sequence ID" value="NZ_BPRF01000017.1"/>
</dbReference>
<dbReference type="InterPro" id="IPR036388">
    <property type="entry name" value="WH-like_DNA-bd_sf"/>
</dbReference>
<organism evidence="5 6">
    <name type="scientific">Methylorubrum thiocyanatum</name>
    <dbReference type="NCBI Taxonomy" id="47958"/>
    <lineage>
        <taxon>Bacteria</taxon>
        <taxon>Pseudomonadati</taxon>
        <taxon>Pseudomonadota</taxon>
        <taxon>Alphaproteobacteria</taxon>
        <taxon>Hyphomicrobiales</taxon>
        <taxon>Methylobacteriaceae</taxon>
        <taxon>Methylorubrum</taxon>
    </lineage>
</organism>
<protein>
    <submittedName>
        <fullName evidence="5">DNA-binding IclR family transcriptional regulator</fullName>
    </submittedName>
</protein>
<evidence type="ECO:0000256" key="1">
    <source>
        <dbReference type="ARBA" id="ARBA00023015"/>
    </source>
</evidence>
<dbReference type="Gene3D" id="1.10.10.10">
    <property type="entry name" value="Winged helix-like DNA-binding domain superfamily/Winged helix DNA-binding domain"/>
    <property type="match status" value="1"/>
</dbReference>
<dbReference type="GO" id="GO:0003677">
    <property type="term" value="F:DNA binding"/>
    <property type="evidence" value="ECO:0007669"/>
    <property type="project" value="UniProtKB-KW"/>
</dbReference>
<feature type="domain" description="IclR-ED" evidence="4">
    <location>
        <begin position="79"/>
        <end position="281"/>
    </location>
</feature>
<evidence type="ECO:0000313" key="5">
    <source>
        <dbReference type="EMBL" id="MBA8914683.1"/>
    </source>
</evidence>
<keyword evidence="1" id="KW-0805">Transcription regulation</keyword>
<dbReference type="PANTHER" id="PTHR30136">
    <property type="entry name" value="HELIX-TURN-HELIX TRANSCRIPTIONAL REGULATOR, ICLR FAMILY"/>
    <property type="match status" value="1"/>
</dbReference>
<keyword evidence="2 5" id="KW-0238">DNA-binding</keyword>
<evidence type="ECO:0000259" key="4">
    <source>
        <dbReference type="PROSITE" id="PS51078"/>
    </source>
</evidence>
<name>A0AA40S554_9HYPH</name>
<dbReference type="PANTHER" id="PTHR30136:SF24">
    <property type="entry name" value="HTH-TYPE TRANSCRIPTIONAL REPRESSOR ALLR"/>
    <property type="match status" value="1"/>
</dbReference>
<dbReference type="GO" id="GO:0003700">
    <property type="term" value="F:DNA-binding transcription factor activity"/>
    <property type="evidence" value="ECO:0007669"/>
    <property type="project" value="TreeGrafter"/>
</dbReference>
<evidence type="ECO:0000313" key="6">
    <source>
        <dbReference type="Proteomes" id="UP000543554"/>
    </source>
</evidence>
<evidence type="ECO:0000256" key="2">
    <source>
        <dbReference type="ARBA" id="ARBA00023125"/>
    </source>
</evidence>